<dbReference type="EMBL" id="HBNR01010836">
    <property type="protein sequence ID" value="CAE4567403.1"/>
    <property type="molecule type" value="Transcribed_RNA"/>
</dbReference>
<evidence type="ECO:0000313" key="1">
    <source>
        <dbReference type="EMBL" id="CAE4567403.1"/>
    </source>
</evidence>
<sequence length="203" mass="22997">MTTFWVAFKDVCALVMPMEDTEALFEAQGKWTPVEEKVHKVCSTAQLRQRMFGFVQDRLVADKLQEVMEDFDRTLAALPKYTQEVYKQEAGDCKQKLGEDPNIDKVPAKRVVSINDRGIMASVQVGSIFEEIECRWAAAVKARATQAGLLDPMLFEADLVDENARHHYLELGEDMRVMEEASLARAAANQFVNPLRLRSQARS</sequence>
<gene>
    <name evidence="1" type="ORF">AMON00008_LOCUS7022</name>
</gene>
<proteinExistence type="predicted"/>
<organism evidence="1">
    <name type="scientific">Alexandrium monilatum</name>
    <dbReference type="NCBI Taxonomy" id="311494"/>
    <lineage>
        <taxon>Eukaryota</taxon>
        <taxon>Sar</taxon>
        <taxon>Alveolata</taxon>
        <taxon>Dinophyceae</taxon>
        <taxon>Gonyaulacales</taxon>
        <taxon>Pyrocystaceae</taxon>
        <taxon>Alexandrium</taxon>
    </lineage>
</organism>
<dbReference type="AlphaFoldDB" id="A0A7S4Q0T4"/>
<reference evidence="1" key="1">
    <citation type="submission" date="2021-01" db="EMBL/GenBank/DDBJ databases">
        <authorList>
            <person name="Corre E."/>
            <person name="Pelletier E."/>
            <person name="Niang G."/>
            <person name="Scheremetjew M."/>
            <person name="Finn R."/>
            <person name="Kale V."/>
            <person name="Holt S."/>
            <person name="Cochrane G."/>
            <person name="Meng A."/>
            <person name="Brown T."/>
            <person name="Cohen L."/>
        </authorList>
    </citation>
    <scope>NUCLEOTIDE SEQUENCE</scope>
    <source>
        <strain evidence="1">CCMP3105</strain>
    </source>
</reference>
<accession>A0A7S4Q0T4</accession>
<protein>
    <submittedName>
        <fullName evidence="1">Uncharacterized protein</fullName>
    </submittedName>
</protein>
<name>A0A7S4Q0T4_9DINO</name>